<feature type="domain" description="Copper amine oxidase N2-terminal" evidence="11">
    <location>
        <begin position="72"/>
        <end position="153"/>
    </location>
</feature>
<keyword evidence="2 8" id="KW-0479">Metal-binding</keyword>
<dbReference type="GeneTree" id="ENSGT00950000183207"/>
<keyword evidence="9" id="KW-1133">Transmembrane helix</keyword>
<dbReference type="GO" id="GO:0008131">
    <property type="term" value="F:primary methylamine oxidase activity"/>
    <property type="evidence" value="ECO:0007669"/>
    <property type="project" value="InterPro"/>
</dbReference>
<feature type="domain" description="Copper amine oxidase catalytic" evidence="10">
    <location>
        <begin position="328"/>
        <end position="733"/>
    </location>
</feature>
<dbReference type="InterPro" id="IPR015798">
    <property type="entry name" value="Cu_amine_oxidase_C"/>
</dbReference>
<dbReference type="FunFam" id="3.10.450.40:FF:000022">
    <property type="entry name" value="Amine oxidase"/>
    <property type="match status" value="1"/>
</dbReference>
<evidence type="ECO:0000259" key="10">
    <source>
        <dbReference type="Pfam" id="PF01179"/>
    </source>
</evidence>
<dbReference type="PANTHER" id="PTHR10638">
    <property type="entry name" value="COPPER AMINE OXIDASE"/>
    <property type="match status" value="1"/>
</dbReference>
<name>A0A8C4NH99_EPTBU</name>
<feature type="modified residue" description="2',4',5'-topaquinone" evidence="7">
    <location>
        <position position="486"/>
    </location>
</feature>
<reference evidence="13" key="1">
    <citation type="submission" date="2025-08" db="UniProtKB">
        <authorList>
            <consortium name="Ensembl"/>
        </authorList>
    </citation>
    <scope>IDENTIFICATION</scope>
</reference>
<comment type="cofactor">
    <cofactor evidence="8">
        <name>Cu cation</name>
        <dbReference type="ChEBI" id="CHEBI:23378"/>
    </cofactor>
    <text evidence="8">Contains 1 topaquinone per subunit.</text>
</comment>
<dbReference type="Proteomes" id="UP000694388">
    <property type="component" value="Unplaced"/>
</dbReference>
<evidence type="ECO:0000256" key="5">
    <source>
        <dbReference type="ARBA" id="ARBA00023008"/>
    </source>
</evidence>
<organism evidence="13 14">
    <name type="scientific">Eptatretus burgeri</name>
    <name type="common">Inshore hagfish</name>
    <dbReference type="NCBI Taxonomy" id="7764"/>
    <lineage>
        <taxon>Eukaryota</taxon>
        <taxon>Metazoa</taxon>
        <taxon>Chordata</taxon>
        <taxon>Craniata</taxon>
        <taxon>Vertebrata</taxon>
        <taxon>Cyclostomata</taxon>
        <taxon>Myxini</taxon>
        <taxon>Myxiniformes</taxon>
        <taxon>Myxinidae</taxon>
        <taxon>Eptatretinae</taxon>
        <taxon>Eptatretus</taxon>
    </lineage>
</organism>
<dbReference type="InterPro" id="IPR049947">
    <property type="entry name" value="Cu_Am_Ox_Cu-bd"/>
</dbReference>
<dbReference type="PRINTS" id="PR00766">
    <property type="entry name" value="CUDAOXIDASE"/>
</dbReference>
<dbReference type="GO" id="GO:0005886">
    <property type="term" value="C:plasma membrane"/>
    <property type="evidence" value="ECO:0007669"/>
    <property type="project" value="TreeGrafter"/>
</dbReference>
<dbReference type="InterPro" id="IPR000269">
    <property type="entry name" value="Cu_amine_oxidase"/>
</dbReference>
<dbReference type="Pfam" id="PF02728">
    <property type="entry name" value="Cu_amine_oxidN3"/>
    <property type="match status" value="1"/>
</dbReference>
<dbReference type="GO" id="GO:0048038">
    <property type="term" value="F:quinone binding"/>
    <property type="evidence" value="ECO:0007669"/>
    <property type="project" value="InterPro"/>
</dbReference>
<keyword evidence="9" id="KW-0472">Membrane</keyword>
<feature type="transmembrane region" description="Helical" evidence="9">
    <location>
        <begin position="16"/>
        <end position="36"/>
    </location>
</feature>
<comment type="similarity">
    <text evidence="1 8">Belongs to the copper/topaquinone oxidase family.</text>
</comment>
<sequence length="773" mass="89479">MKKEEASIMAENTKRWKVIAILLFLLNLVFIAILIGQRANRKSTYCFSKVHMQFEPPDTRAAELFSDLTPEEINKVKEYMFSKKQLNLVPITQATVNSNYIFLIELFNPHKEAVLNYLESNGPKPERVARVVIFQGASSLPDVEEYLVGFLPEITWYIIHRPFNRKRPDMFNSRPRSIPEIYHLHTVMMPQIGDELYRILKESYGYWMNNCSTKCLLTVDLSPKGFESGDRESWILFNRYLEGLYVHPVSLEVLVDHRNANTSEWKIKKVYYNGQYFDSIEQFVSGYDKGTIRKVILPKLEKEDLIFSTFKQRGTFEANTKQRGPLEFEPDGQRFQLYGNLVQYMPWTFAFRVRSSTGLQIFDIRFNGERIAYELSFQEAISFYGGNTPAGTQVKAIDNGWLFGSKTFELLKSVDCPEHAVFVDLHHFVDTNEVLRFHNSLCVFEHNPAVPLRRHHADDKAGSFSFHGGAETHVLVVRTIHTVYNYDYVLDMIFYQNGMIEARVYATGFLLGQFFVEGGKRYGSQVQRDLLGNVHTHLFNFKLDMDLAGSENSFMTVSREFENISHPWSPGRRLIQPWVHRRVVSHEGEAAFRHGTTLPYLVFYNPKKENHWGHSRGFRLQLNSYAQPILPEGYGEEKGVTWSRYQVAVTRYHEIEVVSSNIYIQNNPWEPALDFNQFMRDNETIVEQDLVAWITTGFVHIPSAEDIPNTVTAGNTIGFVFRPFNFFNEDPSLASPDGVVVMPEQEESGEGKSFWVSEKTDRGETQKCFVKME</sequence>
<proteinExistence type="inferred from homology"/>
<accession>A0A8C4NH99</accession>
<dbReference type="InterPro" id="IPR015800">
    <property type="entry name" value="Cu_amine_oxidase_N2"/>
</dbReference>
<dbReference type="OMA" id="PYNSQDV"/>
<dbReference type="InterPro" id="IPR036460">
    <property type="entry name" value="Cu_amine_oxidase_C_sf"/>
</dbReference>
<dbReference type="FunFam" id="2.70.98.20:FF:000002">
    <property type="entry name" value="Amine oxidase"/>
    <property type="match status" value="1"/>
</dbReference>
<evidence type="ECO:0000256" key="6">
    <source>
        <dbReference type="PIRSR" id="PIRSR600269-50"/>
    </source>
</evidence>
<dbReference type="Pfam" id="PF01179">
    <property type="entry name" value="Cu_amine_oxid"/>
    <property type="match status" value="1"/>
</dbReference>
<evidence type="ECO:0000256" key="2">
    <source>
        <dbReference type="ARBA" id="ARBA00022723"/>
    </source>
</evidence>
<dbReference type="PANTHER" id="PTHR10638:SF20">
    <property type="entry name" value="AMINE OXIDASE"/>
    <property type="match status" value="1"/>
</dbReference>
<dbReference type="AlphaFoldDB" id="A0A8C4NH99"/>
<dbReference type="PROSITE" id="PS01165">
    <property type="entry name" value="COPPER_AMINE_OXID_2"/>
    <property type="match status" value="1"/>
</dbReference>
<feature type="active site" description="Proton acceptor" evidence="6">
    <location>
        <position position="398"/>
    </location>
</feature>
<dbReference type="InterPro" id="IPR016182">
    <property type="entry name" value="Cu_amine_oxidase_N-reg"/>
</dbReference>
<dbReference type="GO" id="GO:0005507">
    <property type="term" value="F:copper ion binding"/>
    <property type="evidence" value="ECO:0007669"/>
    <property type="project" value="InterPro"/>
</dbReference>
<reference evidence="13" key="2">
    <citation type="submission" date="2025-09" db="UniProtKB">
        <authorList>
            <consortium name="Ensembl"/>
        </authorList>
    </citation>
    <scope>IDENTIFICATION</scope>
</reference>
<dbReference type="GO" id="GO:0009308">
    <property type="term" value="P:amine metabolic process"/>
    <property type="evidence" value="ECO:0007669"/>
    <property type="project" value="UniProtKB-UniRule"/>
</dbReference>
<dbReference type="EC" id="1.4.3.-" evidence="8"/>
<evidence type="ECO:0000256" key="4">
    <source>
        <dbReference type="ARBA" id="ARBA00023002"/>
    </source>
</evidence>
<evidence type="ECO:0000313" key="13">
    <source>
        <dbReference type="Ensembl" id="ENSEBUP00000005938.1"/>
    </source>
</evidence>
<keyword evidence="9" id="KW-0812">Transmembrane</keyword>
<dbReference type="PROSITE" id="PS01164">
    <property type="entry name" value="COPPER_AMINE_OXID_1"/>
    <property type="match status" value="1"/>
</dbReference>
<evidence type="ECO:0000256" key="8">
    <source>
        <dbReference type="RuleBase" id="RU000672"/>
    </source>
</evidence>
<comment type="PTM">
    <text evidence="7 8">Topaquinone (TPQ) is generated by copper-dependent autoxidation of a specific tyrosyl residue.</text>
</comment>
<evidence type="ECO:0000256" key="1">
    <source>
        <dbReference type="ARBA" id="ARBA00007983"/>
    </source>
</evidence>
<keyword evidence="3 6" id="KW-0801">TPQ</keyword>
<evidence type="ECO:0000256" key="9">
    <source>
        <dbReference type="SAM" id="Phobius"/>
    </source>
</evidence>
<dbReference type="Gene3D" id="2.70.98.20">
    <property type="entry name" value="Copper amine oxidase, catalytic domain"/>
    <property type="match status" value="1"/>
</dbReference>
<protein>
    <recommendedName>
        <fullName evidence="8">Amine oxidase</fullName>
        <ecNumber evidence="8">1.4.3.-</ecNumber>
    </recommendedName>
</protein>
<evidence type="ECO:0000259" key="12">
    <source>
        <dbReference type="Pfam" id="PF02728"/>
    </source>
</evidence>
<dbReference type="FunFam" id="3.10.450.40:FF:000007">
    <property type="entry name" value="Amine oxidase"/>
    <property type="match status" value="1"/>
</dbReference>
<keyword evidence="4 8" id="KW-0560">Oxidoreductase</keyword>
<feature type="domain" description="Copper amine oxidase N3-terminal" evidence="12">
    <location>
        <begin position="209"/>
        <end position="274"/>
    </location>
</feature>
<evidence type="ECO:0000259" key="11">
    <source>
        <dbReference type="Pfam" id="PF02727"/>
    </source>
</evidence>
<dbReference type="InterPro" id="IPR049948">
    <property type="entry name" value="Cu_Am_ox_TPQ-bd"/>
</dbReference>
<keyword evidence="14" id="KW-1185">Reference proteome</keyword>
<dbReference type="Ensembl" id="ENSEBUT00000006384.1">
    <property type="protein sequence ID" value="ENSEBUP00000005938.1"/>
    <property type="gene ID" value="ENSEBUG00000003978.1"/>
</dbReference>
<feature type="active site" description="Schiff-base intermediate with substrate; via topaquinone" evidence="6">
    <location>
        <position position="486"/>
    </location>
</feature>
<dbReference type="SUPFAM" id="SSF49998">
    <property type="entry name" value="Amine oxidase catalytic domain"/>
    <property type="match status" value="1"/>
</dbReference>
<evidence type="ECO:0000313" key="14">
    <source>
        <dbReference type="Proteomes" id="UP000694388"/>
    </source>
</evidence>
<dbReference type="SUPFAM" id="SSF54416">
    <property type="entry name" value="Amine oxidase N-terminal region"/>
    <property type="match status" value="2"/>
</dbReference>
<evidence type="ECO:0000256" key="7">
    <source>
        <dbReference type="PIRSR" id="PIRSR600269-51"/>
    </source>
</evidence>
<keyword evidence="5 8" id="KW-0186">Copper</keyword>
<dbReference type="Gene3D" id="3.10.450.40">
    <property type="match status" value="2"/>
</dbReference>
<evidence type="ECO:0000256" key="3">
    <source>
        <dbReference type="ARBA" id="ARBA00022772"/>
    </source>
</evidence>
<dbReference type="InterPro" id="IPR015802">
    <property type="entry name" value="Cu_amine_oxidase_N3"/>
</dbReference>
<dbReference type="Pfam" id="PF02727">
    <property type="entry name" value="Cu_amine_oxidN2"/>
    <property type="match status" value="1"/>
</dbReference>